<dbReference type="Proteomes" id="UP000494105">
    <property type="component" value="Unassembled WGS sequence"/>
</dbReference>
<accession>A0A6S7CAW6</accession>
<dbReference type="Proteomes" id="UP000494116">
    <property type="component" value="Unassembled WGS sequence"/>
</dbReference>
<gene>
    <name evidence="2" type="ORF">LMG1861_01199</name>
    <name evidence="1" type="ORF">LMG1873_00968</name>
</gene>
<dbReference type="EMBL" id="CADIJS010000001">
    <property type="protein sequence ID" value="CAB3668234.1"/>
    <property type="molecule type" value="Genomic_DNA"/>
</dbReference>
<evidence type="ECO:0000313" key="4">
    <source>
        <dbReference type="Proteomes" id="UP000494116"/>
    </source>
</evidence>
<keyword evidence="4" id="KW-1185">Reference proteome</keyword>
<evidence type="ECO:0000313" key="2">
    <source>
        <dbReference type="EMBL" id="CAB3839314.1"/>
    </source>
</evidence>
<name>A0A6S7CAW6_9BURK</name>
<proteinExistence type="predicted"/>
<organism evidence="2 3">
    <name type="scientific">Achromobacter piechaudii</name>
    <dbReference type="NCBI Taxonomy" id="72556"/>
    <lineage>
        <taxon>Bacteria</taxon>
        <taxon>Pseudomonadati</taxon>
        <taxon>Pseudomonadota</taxon>
        <taxon>Betaproteobacteria</taxon>
        <taxon>Burkholderiales</taxon>
        <taxon>Alcaligenaceae</taxon>
        <taxon>Achromobacter</taxon>
    </lineage>
</organism>
<dbReference type="AlphaFoldDB" id="A0A6S7CAW6"/>
<evidence type="ECO:0000313" key="3">
    <source>
        <dbReference type="Proteomes" id="UP000494105"/>
    </source>
</evidence>
<sequence length="35" mass="4000">MMPPRFLRLLPLDGAARAWSGPAPLRCGTIDWNYR</sequence>
<protein>
    <submittedName>
        <fullName evidence="2">Uncharacterized protein</fullName>
    </submittedName>
</protein>
<dbReference type="EMBL" id="CADILD010000001">
    <property type="protein sequence ID" value="CAB3839314.1"/>
    <property type="molecule type" value="Genomic_DNA"/>
</dbReference>
<evidence type="ECO:0000313" key="1">
    <source>
        <dbReference type="EMBL" id="CAB3668234.1"/>
    </source>
</evidence>
<reference evidence="3 4" key="1">
    <citation type="submission" date="2020-04" db="EMBL/GenBank/DDBJ databases">
        <authorList>
            <person name="De Canck E."/>
        </authorList>
    </citation>
    <scope>NUCLEOTIDE SEQUENCE [LARGE SCALE GENOMIC DNA]</scope>
    <source>
        <strain evidence="2 3">LMG 1861</strain>
        <strain evidence="1 4">LMG 1873</strain>
    </source>
</reference>